<dbReference type="InterPro" id="IPR024185">
    <property type="entry name" value="FTHF_cligase-like_sf"/>
</dbReference>
<dbReference type="Pfam" id="PF01812">
    <property type="entry name" value="5-FTHF_cyc-lig"/>
    <property type="match status" value="1"/>
</dbReference>
<evidence type="ECO:0000256" key="2">
    <source>
        <dbReference type="ARBA" id="ARBA00022741"/>
    </source>
</evidence>
<evidence type="ECO:0008006" key="5">
    <source>
        <dbReference type="Google" id="ProtNLM"/>
    </source>
</evidence>
<reference evidence="4" key="1">
    <citation type="submission" date="2019-08" db="EMBL/GenBank/DDBJ databases">
        <authorList>
            <person name="Kucharzyk K."/>
            <person name="Murdoch R.W."/>
            <person name="Higgins S."/>
            <person name="Loffler F."/>
        </authorList>
    </citation>
    <scope>NUCLEOTIDE SEQUENCE</scope>
</reference>
<evidence type="ECO:0000313" key="4">
    <source>
        <dbReference type="EMBL" id="MPN11854.1"/>
    </source>
</evidence>
<dbReference type="InterPro" id="IPR002698">
    <property type="entry name" value="FTHF_cligase"/>
</dbReference>
<name>A0A645FH92_9ZZZZ</name>
<proteinExistence type="inferred from homology"/>
<dbReference type="GO" id="GO:0005524">
    <property type="term" value="F:ATP binding"/>
    <property type="evidence" value="ECO:0007669"/>
    <property type="project" value="UniProtKB-KW"/>
</dbReference>
<dbReference type="InterPro" id="IPR037171">
    <property type="entry name" value="NagB/RpiA_transferase-like"/>
</dbReference>
<comment type="caution">
    <text evidence="4">The sequence shown here is derived from an EMBL/GenBank/DDBJ whole genome shotgun (WGS) entry which is preliminary data.</text>
</comment>
<organism evidence="4">
    <name type="scientific">bioreactor metagenome</name>
    <dbReference type="NCBI Taxonomy" id="1076179"/>
    <lineage>
        <taxon>unclassified sequences</taxon>
        <taxon>metagenomes</taxon>
        <taxon>ecological metagenomes</taxon>
    </lineage>
</organism>
<dbReference type="GO" id="GO:0009396">
    <property type="term" value="P:folic acid-containing compound biosynthetic process"/>
    <property type="evidence" value="ECO:0007669"/>
    <property type="project" value="TreeGrafter"/>
</dbReference>
<dbReference type="PANTHER" id="PTHR23407">
    <property type="entry name" value="ATPASE INHIBITOR/5-FORMYLTETRAHYDROFOLATE CYCLO-LIGASE"/>
    <property type="match status" value="1"/>
</dbReference>
<dbReference type="PIRSF" id="PIRSF006806">
    <property type="entry name" value="FTHF_cligase"/>
    <property type="match status" value="1"/>
</dbReference>
<sequence length="204" mass="23551">MEKPVNIKEYKNVLRNRFKERRRLMTQTRKALADHRIAVRLRSLLCYRRAKTVLVYVSMPIEVDTRELITRALSDGKRVAVPRCVPGTREMEFYLINSLDELKPGTFGVLEPEPVSARRLCDFSHSICVIPALACDRSGYRLGYGGGYYDRFLRDYPGEKVLILYKCCLVPHLWHGRFDVPVDRIVTEYFTAVTAVRSQGGKPH</sequence>
<keyword evidence="2" id="KW-0547">Nucleotide-binding</keyword>
<dbReference type="NCBIfam" id="TIGR02727">
    <property type="entry name" value="MTHFS_bact"/>
    <property type="match status" value="1"/>
</dbReference>
<keyword evidence="3" id="KW-0067">ATP-binding</keyword>
<dbReference type="SUPFAM" id="SSF100950">
    <property type="entry name" value="NagB/RpiA/CoA transferase-like"/>
    <property type="match status" value="1"/>
</dbReference>
<dbReference type="Gene3D" id="3.40.50.10420">
    <property type="entry name" value="NagB/RpiA/CoA transferase-like"/>
    <property type="match status" value="1"/>
</dbReference>
<accession>A0A645FH92</accession>
<comment type="similarity">
    <text evidence="1">Belongs to the 5-formyltetrahydrofolate cyclo-ligase family.</text>
</comment>
<gene>
    <name evidence="4" type="primary">yqgN_17</name>
    <name evidence="4" type="ORF">SDC9_159162</name>
</gene>
<evidence type="ECO:0000256" key="3">
    <source>
        <dbReference type="ARBA" id="ARBA00022840"/>
    </source>
</evidence>
<protein>
    <recommendedName>
        <fullName evidence="5">5-formyltetrahydrofolate cyclo-ligase</fullName>
    </recommendedName>
</protein>
<evidence type="ECO:0000256" key="1">
    <source>
        <dbReference type="ARBA" id="ARBA00010638"/>
    </source>
</evidence>
<dbReference type="GO" id="GO:0030272">
    <property type="term" value="F:5-formyltetrahydrofolate cyclo-ligase activity"/>
    <property type="evidence" value="ECO:0007669"/>
    <property type="project" value="TreeGrafter"/>
</dbReference>
<dbReference type="EMBL" id="VSSQ01058123">
    <property type="protein sequence ID" value="MPN11854.1"/>
    <property type="molecule type" value="Genomic_DNA"/>
</dbReference>
<dbReference type="GO" id="GO:0035999">
    <property type="term" value="P:tetrahydrofolate interconversion"/>
    <property type="evidence" value="ECO:0007669"/>
    <property type="project" value="TreeGrafter"/>
</dbReference>
<dbReference type="AlphaFoldDB" id="A0A645FH92"/>
<dbReference type="PANTHER" id="PTHR23407:SF1">
    <property type="entry name" value="5-FORMYLTETRAHYDROFOLATE CYCLO-LIGASE"/>
    <property type="match status" value="1"/>
</dbReference>